<evidence type="ECO:0000313" key="2">
    <source>
        <dbReference type="EMBL" id="RGX12743.1"/>
    </source>
</evidence>
<dbReference type="PROSITE" id="PS51257">
    <property type="entry name" value="PROKAR_LIPOPROTEIN"/>
    <property type="match status" value="1"/>
</dbReference>
<dbReference type="Gene3D" id="2.60.40.3220">
    <property type="match status" value="1"/>
</dbReference>
<feature type="signal peptide" evidence="1">
    <location>
        <begin position="1"/>
        <end position="26"/>
    </location>
</feature>
<protein>
    <submittedName>
        <fullName evidence="2">Uncharacterized protein</fullName>
    </submittedName>
</protein>
<organism evidence="2 3">
    <name type="scientific">Bacteroides ovatus</name>
    <dbReference type="NCBI Taxonomy" id="28116"/>
    <lineage>
        <taxon>Bacteria</taxon>
        <taxon>Pseudomonadati</taxon>
        <taxon>Bacteroidota</taxon>
        <taxon>Bacteroidia</taxon>
        <taxon>Bacteroidales</taxon>
        <taxon>Bacteroidaceae</taxon>
        <taxon>Bacteroides</taxon>
    </lineage>
</organism>
<reference evidence="2 3" key="1">
    <citation type="submission" date="2018-08" db="EMBL/GenBank/DDBJ databases">
        <title>A genome reference for cultivated species of the human gut microbiota.</title>
        <authorList>
            <person name="Zou Y."/>
            <person name="Xue W."/>
            <person name="Luo G."/>
        </authorList>
    </citation>
    <scope>NUCLEOTIDE SEQUENCE [LARGE SCALE GENOMIC DNA]</scope>
    <source>
        <strain evidence="2 3">AF04-46</strain>
    </source>
</reference>
<keyword evidence="1" id="KW-0732">Signal</keyword>
<feature type="chain" id="PRO_5019277387" evidence="1">
    <location>
        <begin position="27"/>
        <end position="262"/>
    </location>
</feature>
<evidence type="ECO:0000256" key="1">
    <source>
        <dbReference type="SAM" id="SignalP"/>
    </source>
</evidence>
<dbReference type="AlphaFoldDB" id="A0A413EXT5"/>
<name>A0A413EXT5_BACOV</name>
<accession>A0A413EXT5</accession>
<gene>
    <name evidence="2" type="ORF">DWV35_02210</name>
</gene>
<evidence type="ECO:0000313" key="3">
    <source>
        <dbReference type="Proteomes" id="UP000286031"/>
    </source>
</evidence>
<dbReference type="EMBL" id="QSBI01000002">
    <property type="protein sequence ID" value="RGX12743.1"/>
    <property type="molecule type" value="Genomic_DNA"/>
</dbReference>
<proteinExistence type="predicted"/>
<dbReference type="Proteomes" id="UP000286031">
    <property type="component" value="Unassembled WGS sequence"/>
</dbReference>
<comment type="caution">
    <text evidence="2">The sequence shown here is derived from an EMBL/GenBank/DDBJ whole genome shotgun (WGS) entry which is preliminary data.</text>
</comment>
<sequence length="262" mass="29349">MFMKQVKFFLVALMAVVMGMSVTSCMKGENNTVVPVYGVITLVNTFPYQFQVEGSNVIFEASSMSIPGLSSDAYSGDIVLLNAQYDTETQPVDQNTKKIIVEAAGAEKLNVNSYVSSDDVTYNRSIISLSRYGSSVSPYLYSAKWIIFPMPFCVEKEENVSSHTFYLVYDKENTANDDNTMVLRLRHTSTEDADKEKTVVTRYRAFNIANVVSRFEGTKLKTIKIIVPEQTGDSPKIEEGSNNGYKDATYTINDYDKYVTNN</sequence>